<reference evidence="3" key="1">
    <citation type="submission" date="2020-08" db="EMBL/GenBank/DDBJ databases">
        <title>Genome sequencing and assembly of the red palm weevil Rhynchophorus ferrugineus.</title>
        <authorList>
            <person name="Dias G.B."/>
            <person name="Bergman C.M."/>
            <person name="Manee M."/>
        </authorList>
    </citation>
    <scope>NUCLEOTIDE SEQUENCE</scope>
    <source>
        <strain evidence="3">AA-2017</strain>
        <tissue evidence="3">Whole larva</tissue>
    </source>
</reference>
<sequence>MYNIRYGKYININKGNEPNHNRVTENKEKNVKTTQKEQINPTPPQGISKENLSIWIGWTRRTDKEIIREAASKGHILLAETFLAQKNNTLQEEAYDVIKNEVLTWIEELLERKLIFRVTTILTNAKLDTIEELQNIFYKTQKRYLRGYIYNYLKEQDKISLIYENLHNFLEIIIDNRLLTHQNNLMEESIEGLDKQTDMWKNDVSAKLFINIHDNNLEPFLKPEHIWKQLLCQNEIDVIIYWIQLAFAPKPLMSLDLPKNLLSILKNSAIDQNMLDIILSTNLPPESLDNILNELGRYGVFINETDNKFLSIVSRVNSSDNIGNIYNILNKTSSNITISRFVTMLTEYAIENDLLPLFSSCLDNLKDPDISINFESSHVELMASFQNLTREFNEELLCNNIYTVAKYLSNGDIEKYFCDNPYILLSLILFTPDIFIEDVFEKRSLSLYDIDVYNCIIPLFDSSSLLGKLYSRRTKPIVCTINYFDLLDKHHGIDTRKIYSFRFENKPLPSFASPDDLKNVAYSKKLNYTFYLKSGRPSIASKRFYLDQLKVNSAINTQQTEDAKKKVFKIGVTKFYDVHIAMACISFMEMIGVDSTELRIAVQAANIIGHNNSSVEIVPLLLNMEKNAYELQTLLDEAVTKAMDFTKMVKSAEEFIKACKRYEIVVQFSVLRQLPLPDLFLSNLAQNNMWFQFLLYSEMKNYPMEQVRPLCANFKNPSLLEHIVHSVVHDIDVKESSDLVKRRNSKSYMLFKRGMKRMFSREKLPENDFDRSGRENVDSNFTSFDLDQLEIDISNTKATLLQTLIRCHNSADPPKAFLQASYFYRSPLLSILATIYEPDSIITSWLTWLCVSTNLHEACNNMESLRTNAQSVSDLLNTCVMNKFPKSLLESFVIFLPDNPLTSFLDFLNRIIDKDICLDNLRAKLKQFKTLNASRRVSVFSQVDFEMNYLKNRLWIESTALKITNSFVIYNTTSYLEQLDFVNILSRVNLRDYFTCEVPDFTSLLQILETVFRTEVNLNVANYLDVGKRQEEIERCVENLMKFEHFEHALSIAKLCGMDTNFIVLKKWQKAYENRRVPIEDFLKSCCTEFQEENVLPEYAISFFKERGTINDREKYFLLKASHRWAIDNNLTNKYELERKKIIAFLNIPNNNLPVDELVDGDTSNDNISYREMLERLQKVHSVEECLTEDHTQKLNEIMVTFLDQGRFWLALSLGKMFGCDNVDVDMLKLCHELAEEIISPHQLTDKKPVLSKFMDMPRKSFRRSFTYRTVSVSSENKSYEDLEWEDCNRQSKDSLTLIHGLVSKLTHGVDLGYSIFMKYRISRNIDAPYTTLISCMDHVNILKQAIQDDCSNKLYVVHDFLKVFDWTKNQIIDFVCEQFSQSVSNYTKSSVISFTMWDIRLDTQFELILKLFKNDSYNLGYKFYSEAIKVHQQLAIADENFKISEMALVVELLIASHAFFTSDCSMEGISLILRKCRSVVLHLLAVRSWKLIVRLFTGVQRYTELNFVFHILKENHQFEFLLNKGTNKDKQLKQACVEFLKKNCPMDKELYRIVAIHFSMYSDIAEDYEIEGKDHLKTLKTLSRREGNDDIYFITKNPNVRELLHKAMDCYVLAAEYHVEGQKMTRAMSVLKQSELIAIQKSLLAHINQNEKAPLLFDLNRLQIITLMSTYLNFHQAMIVMEAYNFTPDWASILFEQVIQKNNLNYLESFMDVVGIDEQLVMEIGRKFNLNKINSGSGYKNMTHLICCLRSVNVKFRLAKELGFNQLIEKLVLSEETSYLKDVVWKKGKKG</sequence>
<dbReference type="OrthoDB" id="2018754at2759"/>
<dbReference type="Proteomes" id="UP000625711">
    <property type="component" value="Unassembled WGS sequence"/>
</dbReference>
<accession>A0A834ITC5</accession>
<evidence type="ECO:0000313" key="3">
    <source>
        <dbReference type="EMBL" id="KAF7286787.1"/>
    </source>
</evidence>
<dbReference type="GO" id="GO:0008088">
    <property type="term" value="P:axo-dendritic transport"/>
    <property type="evidence" value="ECO:0007669"/>
    <property type="project" value="TreeGrafter"/>
</dbReference>
<dbReference type="GO" id="GO:0045202">
    <property type="term" value="C:synapse"/>
    <property type="evidence" value="ECO:0007669"/>
    <property type="project" value="TreeGrafter"/>
</dbReference>
<dbReference type="GO" id="GO:0030425">
    <property type="term" value="C:dendrite"/>
    <property type="evidence" value="ECO:0007669"/>
    <property type="project" value="TreeGrafter"/>
</dbReference>
<gene>
    <name evidence="3" type="ORF">GWI33_004193</name>
</gene>
<dbReference type="PANTHER" id="PTHR13650:SF0">
    <property type="entry name" value="SPATACSIN"/>
    <property type="match status" value="1"/>
</dbReference>
<dbReference type="GO" id="GO:0030424">
    <property type="term" value="C:axon"/>
    <property type="evidence" value="ECO:0007669"/>
    <property type="project" value="TreeGrafter"/>
</dbReference>
<evidence type="ECO:0000256" key="1">
    <source>
        <dbReference type="SAM" id="MobiDB-lite"/>
    </source>
</evidence>
<keyword evidence="4" id="KW-1185">Reference proteome</keyword>
<protein>
    <recommendedName>
        <fullName evidence="2">Spatacsin C-terminal domain-containing protein</fullName>
    </recommendedName>
</protein>
<organism evidence="3 4">
    <name type="scientific">Rhynchophorus ferrugineus</name>
    <name type="common">Red palm weevil</name>
    <name type="synonym">Curculio ferrugineus</name>
    <dbReference type="NCBI Taxonomy" id="354439"/>
    <lineage>
        <taxon>Eukaryota</taxon>
        <taxon>Metazoa</taxon>
        <taxon>Ecdysozoa</taxon>
        <taxon>Arthropoda</taxon>
        <taxon>Hexapoda</taxon>
        <taxon>Insecta</taxon>
        <taxon>Pterygota</taxon>
        <taxon>Neoptera</taxon>
        <taxon>Endopterygota</taxon>
        <taxon>Coleoptera</taxon>
        <taxon>Polyphaga</taxon>
        <taxon>Cucujiformia</taxon>
        <taxon>Curculionidae</taxon>
        <taxon>Dryophthorinae</taxon>
        <taxon>Rhynchophorus</taxon>
    </lineage>
</organism>
<dbReference type="InterPro" id="IPR028107">
    <property type="entry name" value="Spatacsin_C_dom"/>
</dbReference>
<proteinExistence type="predicted"/>
<name>A0A834ITC5_RHYFE</name>
<evidence type="ECO:0000313" key="4">
    <source>
        <dbReference type="Proteomes" id="UP000625711"/>
    </source>
</evidence>
<dbReference type="EMBL" id="JAACXV010000021">
    <property type="protein sequence ID" value="KAF7286787.1"/>
    <property type="molecule type" value="Genomic_DNA"/>
</dbReference>
<comment type="caution">
    <text evidence="3">The sequence shown here is derived from an EMBL/GenBank/DDBJ whole genome shotgun (WGS) entry which is preliminary data.</text>
</comment>
<feature type="domain" description="Spatacsin C-terminal" evidence="2">
    <location>
        <begin position="1433"/>
        <end position="1730"/>
    </location>
</feature>
<dbReference type="GO" id="GO:0007268">
    <property type="term" value="P:chemical synaptic transmission"/>
    <property type="evidence" value="ECO:0007669"/>
    <property type="project" value="TreeGrafter"/>
</dbReference>
<evidence type="ECO:0000259" key="2">
    <source>
        <dbReference type="Pfam" id="PF14649"/>
    </source>
</evidence>
<dbReference type="Pfam" id="PF14649">
    <property type="entry name" value="Spatacsin_C"/>
    <property type="match status" value="1"/>
</dbReference>
<dbReference type="GO" id="GO:0048489">
    <property type="term" value="P:synaptic vesicle transport"/>
    <property type="evidence" value="ECO:0007669"/>
    <property type="project" value="TreeGrafter"/>
</dbReference>
<dbReference type="PANTHER" id="PTHR13650">
    <property type="entry name" value="SPATACSIN"/>
    <property type="match status" value="1"/>
</dbReference>
<feature type="region of interest" description="Disordered" evidence="1">
    <location>
        <begin position="15"/>
        <end position="44"/>
    </location>
</feature>
<dbReference type="InterPro" id="IPR028103">
    <property type="entry name" value="Spatacsin"/>
</dbReference>
<dbReference type="GO" id="GO:0007409">
    <property type="term" value="P:axonogenesis"/>
    <property type="evidence" value="ECO:0007669"/>
    <property type="project" value="TreeGrafter"/>
</dbReference>
<dbReference type="GO" id="GO:0005737">
    <property type="term" value="C:cytoplasm"/>
    <property type="evidence" value="ECO:0007669"/>
    <property type="project" value="TreeGrafter"/>
</dbReference>
<feature type="compositionally biased region" description="Basic and acidic residues" evidence="1">
    <location>
        <begin position="17"/>
        <end position="35"/>
    </location>
</feature>